<dbReference type="Proteomes" id="UP000285326">
    <property type="component" value="Unassembled WGS sequence"/>
</dbReference>
<organism evidence="3 4">
    <name type="scientific">Golovinomyces cichoracearum</name>
    <dbReference type="NCBI Taxonomy" id="62708"/>
    <lineage>
        <taxon>Eukaryota</taxon>
        <taxon>Fungi</taxon>
        <taxon>Dikarya</taxon>
        <taxon>Ascomycota</taxon>
        <taxon>Pezizomycotina</taxon>
        <taxon>Leotiomycetes</taxon>
        <taxon>Erysiphales</taxon>
        <taxon>Erysiphaceae</taxon>
        <taxon>Golovinomyces</taxon>
    </lineage>
</organism>
<dbReference type="EMBL" id="MCBS01024779">
    <property type="protein sequence ID" value="RKF72560.1"/>
    <property type="molecule type" value="Genomic_DNA"/>
</dbReference>
<evidence type="ECO:0000313" key="3">
    <source>
        <dbReference type="EMBL" id="RKF72560.1"/>
    </source>
</evidence>
<dbReference type="Pfam" id="PF05347">
    <property type="entry name" value="Complex1_LYR"/>
    <property type="match status" value="1"/>
</dbReference>
<dbReference type="InterPro" id="IPR045297">
    <property type="entry name" value="Complex1_LYR_LYRM4"/>
</dbReference>
<protein>
    <submittedName>
        <fullName evidence="3">LYR motif-containing protein 4</fullName>
    </submittedName>
</protein>
<evidence type="ECO:0000313" key="4">
    <source>
        <dbReference type="Proteomes" id="UP000285326"/>
    </source>
</evidence>
<evidence type="ECO:0000256" key="1">
    <source>
        <dbReference type="ARBA" id="ARBA00009508"/>
    </source>
</evidence>
<dbReference type="PANTHER" id="PTHR13166:SF7">
    <property type="entry name" value="LYR MOTIF-CONTAINING PROTEIN 4"/>
    <property type="match status" value="1"/>
</dbReference>
<dbReference type="InterPro" id="IPR008011">
    <property type="entry name" value="Complex1_LYR_dom"/>
</dbReference>
<dbReference type="CDD" id="cd20264">
    <property type="entry name" value="Complex1_LYR_LYRM4"/>
    <property type="match status" value="1"/>
</dbReference>
<dbReference type="InterPro" id="IPR051522">
    <property type="entry name" value="ISC_assembly_LYR"/>
</dbReference>
<dbReference type="AlphaFoldDB" id="A0A420IDE2"/>
<dbReference type="PANTHER" id="PTHR13166">
    <property type="entry name" value="PROTEIN C6ORF149"/>
    <property type="match status" value="1"/>
</dbReference>
<sequence>MSSIIGLKRGEPARQARSMYRQLLRQGEKFTSYNFREYAKRRIRDSFRENQNIQDSAKIEQLLEKGRKELQIIKLHVDHKEQRQAVISQFFQMEQLVVEGNQNG</sequence>
<reference evidence="3 4" key="1">
    <citation type="journal article" date="2018" name="BMC Genomics">
        <title>Comparative genome analyses reveal sequence features reflecting distinct modes of host-adaptation between dicot and monocot powdery mildew.</title>
        <authorList>
            <person name="Wu Y."/>
            <person name="Ma X."/>
            <person name="Pan Z."/>
            <person name="Kale S.D."/>
            <person name="Song Y."/>
            <person name="King H."/>
            <person name="Zhang Q."/>
            <person name="Presley C."/>
            <person name="Deng X."/>
            <person name="Wei C.I."/>
            <person name="Xiao S."/>
        </authorList>
    </citation>
    <scope>NUCLEOTIDE SEQUENCE [LARGE SCALE GENOMIC DNA]</scope>
    <source>
        <strain evidence="3">UMSG1</strain>
    </source>
</reference>
<feature type="domain" description="Complex 1 LYR protein" evidence="2">
    <location>
        <begin position="14"/>
        <end position="71"/>
    </location>
</feature>
<comment type="caution">
    <text evidence="3">The sequence shown here is derived from an EMBL/GenBank/DDBJ whole genome shotgun (WGS) entry which is preliminary data.</text>
</comment>
<accession>A0A420IDE2</accession>
<evidence type="ECO:0000259" key="2">
    <source>
        <dbReference type="Pfam" id="PF05347"/>
    </source>
</evidence>
<gene>
    <name evidence="3" type="ORF">GcM1_247047</name>
</gene>
<proteinExistence type="inferred from homology"/>
<dbReference type="GO" id="GO:1990221">
    <property type="term" value="C:L-cysteine desulfurase complex"/>
    <property type="evidence" value="ECO:0007669"/>
    <property type="project" value="TreeGrafter"/>
</dbReference>
<name>A0A420IDE2_9PEZI</name>
<comment type="similarity">
    <text evidence="1">Belongs to the complex I LYR family.</text>
</comment>
<dbReference type="GO" id="GO:0005739">
    <property type="term" value="C:mitochondrion"/>
    <property type="evidence" value="ECO:0007669"/>
    <property type="project" value="TreeGrafter"/>
</dbReference>
<dbReference type="GO" id="GO:0016226">
    <property type="term" value="P:iron-sulfur cluster assembly"/>
    <property type="evidence" value="ECO:0007669"/>
    <property type="project" value="InterPro"/>
</dbReference>